<dbReference type="InterPro" id="IPR008207">
    <property type="entry name" value="Sig_transdc_His_kin_Hpt_dom"/>
</dbReference>
<dbReference type="Proteomes" id="UP001595887">
    <property type="component" value="Unassembled WGS sequence"/>
</dbReference>
<name>A0ABV8RDT6_9SPHN</name>
<dbReference type="RefSeq" id="WP_381421536.1">
    <property type="nucleotide sequence ID" value="NZ_JBHSDH010000012.1"/>
</dbReference>
<dbReference type="InterPro" id="IPR036641">
    <property type="entry name" value="HPT_dom_sf"/>
</dbReference>
<gene>
    <name evidence="4" type="ORF">ACFOWX_03995</name>
</gene>
<dbReference type="Gene3D" id="1.20.120.160">
    <property type="entry name" value="HPT domain"/>
    <property type="match status" value="1"/>
</dbReference>
<reference evidence="5" key="1">
    <citation type="journal article" date="2019" name="Int. J. Syst. Evol. Microbiol.">
        <title>The Global Catalogue of Microorganisms (GCM) 10K type strain sequencing project: providing services to taxonomists for standard genome sequencing and annotation.</title>
        <authorList>
            <consortium name="The Broad Institute Genomics Platform"/>
            <consortium name="The Broad Institute Genome Sequencing Center for Infectious Disease"/>
            <person name="Wu L."/>
            <person name="Ma J."/>
        </authorList>
    </citation>
    <scope>NUCLEOTIDE SEQUENCE [LARGE SCALE GENOMIC DNA]</scope>
    <source>
        <strain evidence="5">CECT 8531</strain>
    </source>
</reference>
<evidence type="ECO:0000259" key="3">
    <source>
        <dbReference type="PROSITE" id="PS50894"/>
    </source>
</evidence>
<evidence type="ECO:0000256" key="2">
    <source>
        <dbReference type="PROSITE-ProRule" id="PRU00110"/>
    </source>
</evidence>
<evidence type="ECO:0000256" key="1">
    <source>
        <dbReference type="ARBA" id="ARBA00023012"/>
    </source>
</evidence>
<accession>A0ABV8RDT6</accession>
<dbReference type="EMBL" id="JBHSDH010000012">
    <property type="protein sequence ID" value="MFC4291572.1"/>
    <property type="molecule type" value="Genomic_DNA"/>
</dbReference>
<keyword evidence="5" id="KW-1185">Reference proteome</keyword>
<feature type="domain" description="HPt" evidence="3">
    <location>
        <begin position="22"/>
        <end position="117"/>
    </location>
</feature>
<comment type="caution">
    <text evidence="4">The sequence shown here is derived from an EMBL/GenBank/DDBJ whole genome shotgun (WGS) entry which is preliminary data.</text>
</comment>
<dbReference type="PROSITE" id="PS50894">
    <property type="entry name" value="HPT"/>
    <property type="match status" value="1"/>
</dbReference>
<keyword evidence="1" id="KW-0902">Two-component regulatory system</keyword>
<proteinExistence type="predicted"/>
<dbReference type="SUPFAM" id="SSF47226">
    <property type="entry name" value="Histidine-containing phosphotransfer domain, HPT domain"/>
    <property type="match status" value="1"/>
</dbReference>
<protein>
    <submittedName>
        <fullName evidence="4">Hpt domain-containing protein</fullName>
    </submittedName>
</protein>
<dbReference type="Pfam" id="PF01627">
    <property type="entry name" value="Hpt"/>
    <property type="match status" value="1"/>
</dbReference>
<evidence type="ECO:0000313" key="4">
    <source>
        <dbReference type="EMBL" id="MFC4291572.1"/>
    </source>
</evidence>
<evidence type="ECO:0000313" key="5">
    <source>
        <dbReference type="Proteomes" id="UP001595887"/>
    </source>
</evidence>
<sequence length="145" mass="15987">MSTPMADDLINWKAFAETRNLMGAGFVRILGYFREDGMKSLATIEEAMRLKDSAKLVMPAHTLKGESWQFGAEKLGSLAEQVEITARHYVEIRQDPSDLVEKVAALRPTFEATLAALEAEVSPLVERKPHAFGNRSAFGGRGFSS</sequence>
<organism evidence="4 5">
    <name type="scientific">Sphingorhabdus arenilitoris</name>
    <dbReference type="NCBI Taxonomy" id="1490041"/>
    <lineage>
        <taxon>Bacteria</taxon>
        <taxon>Pseudomonadati</taxon>
        <taxon>Pseudomonadota</taxon>
        <taxon>Alphaproteobacteria</taxon>
        <taxon>Sphingomonadales</taxon>
        <taxon>Sphingomonadaceae</taxon>
        <taxon>Sphingorhabdus</taxon>
    </lineage>
</organism>
<dbReference type="CDD" id="cd00088">
    <property type="entry name" value="HPT"/>
    <property type="match status" value="1"/>
</dbReference>
<feature type="modified residue" description="Phosphohistidine" evidence="2">
    <location>
        <position position="61"/>
    </location>
</feature>
<keyword evidence="2" id="KW-0597">Phosphoprotein</keyword>